<keyword evidence="2" id="KW-0472">Membrane</keyword>
<dbReference type="KEGG" id="cama:F384_25695"/>
<dbReference type="EMBL" id="CP011132">
    <property type="protein sequence ID" value="AKE61722.1"/>
    <property type="molecule type" value="Genomic_DNA"/>
</dbReference>
<dbReference type="Proteomes" id="UP000034085">
    <property type="component" value="Chromosome"/>
</dbReference>
<dbReference type="PATRIC" id="fig|1261127.3.peg.5324"/>
<evidence type="ECO:0000256" key="1">
    <source>
        <dbReference type="SAM" id="MobiDB-lite"/>
    </source>
</evidence>
<dbReference type="OrthoDB" id="952847at2"/>
<dbReference type="RefSeq" id="WP_032676623.1">
    <property type="nucleotide sequence ID" value="NZ_CP011132.1"/>
</dbReference>
<protein>
    <submittedName>
        <fullName evidence="2">Transmembrane anchor protein</fullName>
    </submittedName>
</protein>
<evidence type="ECO:0000313" key="2">
    <source>
        <dbReference type="EMBL" id="AKE61722.1"/>
    </source>
</evidence>
<organism evidence="2 3">
    <name type="scientific">Citrobacter amalonaticus Y19</name>
    <dbReference type="NCBI Taxonomy" id="1261127"/>
    <lineage>
        <taxon>Bacteria</taxon>
        <taxon>Pseudomonadati</taxon>
        <taxon>Pseudomonadota</taxon>
        <taxon>Gammaproteobacteria</taxon>
        <taxon>Enterobacterales</taxon>
        <taxon>Enterobacteriaceae</taxon>
        <taxon>Citrobacter</taxon>
    </lineage>
</organism>
<dbReference type="AlphaFoldDB" id="A0A0F6TZ97"/>
<keyword evidence="2" id="KW-0812">Transmembrane</keyword>
<reference evidence="2 3" key="1">
    <citation type="journal article" date="2013" name="Appl. Microbiol. Biotechnol.">
        <title>Glycerol assimilation and production of 1,3-propanediol by Citrobacter amalonaticus Y19.</title>
        <authorList>
            <person name="Ainala S.K."/>
            <person name="Ashok S."/>
            <person name="Ko Y."/>
            <person name="Park S."/>
        </authorList>
    </citation>
    <scope>NUCLEOTIDE SEQUENCE [LARGE SCALE GENOMIC DNA]</scope>
    <source>
        <strain evidence="2 3">Y19</strain>
    </source>
</reference>
<gene>
    <name evidence="2" type="ORF">F384_25695</name>
</gene>
<evidence type="ECO:0000313" key="3">
    <source>
        <dbReference type="Proteomes" id="UP000034085"/>
    </source>
</evidence>
<accession>A0A0F6TZ97</accession>
<name>A0A0F6TZ97_CITAM</name>
<proteinExistence type="predicted"/>
<feature type="compositionally biased region" description="Polar residues" evidence="1">
    <location>
        <begin position="97"/>
        <end position="123"/>
    </location>
</feature>
<feature type="region of interest" description="Disordered" evidence="1">
    <location>
        <begin position="76"/>
        <end position="123"/>
    </location>
</feature>
<dbReference type="HOGENOM" id="CLU_113667_0_0_6"/>
<feature type="compositionally biased region" description="Polar residues" evidence="1">
    <location>
        <begin position="76"/>
        <end position="86"/>
    </location>
</feature>
<sequence length="229" mass="25056">MYNTDLPTRAELPSAFKLMQSTILAAIVALTLLITIVMPSEYGIDPTGVGRLLGLKQMGEIKTQLAAEAVADKQASIGQWGQSTTPENERPVPDNPPTITQNNYPELSAPVTTRSPEVSTTGSQRNQLLITLKPNEAAEVKMEMRKDARVAFQWMSSGPVNVDAHGDPVNAPKGFYHGYGKDRQITSGDGVLQAAFDGKHGWFWRNRGSQTITIQLDTNGEYMSIKRVI</sequence>